<feature type="transmembrane region" description="Helical" evidence="6">
    <location>
        <begin position="377"/>
        <end position="396"/>
    </location>
</feature>
<evidence type="ECO:0000256" key="2">
    <source>
        <dbReference type="ARBA" id="ARBA00022692"/>
    </source>
</evidence>
<keyword evidence="2 6" id="KW-0812">Transmembrane</keyword>
<dbReference type="InterPro" id="IPR011701">
    <property type="entry name" value="MFS"/>
</dbReference>
<evidence type="ECO:0000256" key="3">
    <source>
        <dbReference type="ARBA" id="ARBA00022989"/>
    </source>
</evidence>
<evidence type="ECO:0000313" key="9">
    <source>
        <dbReference type="Proteomes" id="UP000214365"/>
    </source>
</evidence>
<feature type="transmembrane region" description="Helical" evidence="6">
    <location>
        <begin position="230"/>
        <end position="249"/>
    </location>
</feature>
<evidence type="ECO:0000256" key="1">
    <source>
        <dbReference type="ARBA" id="ARBA00004141"/>
    </source>
</evidence>
<reference evidence="8 9" key="1">
    <citation type="submission" date="2015-06" db="EMBL/GenBank/DDBJ databases">
        <title>Talaromyces atroroseus IBT 11181 draft genome.</title>
        <authorList>
            <person name="Rasmussen K.B."/>
            <person name="Rasmussen S."/>
            <person name="Petersen B."/>
            <person name="Sicheritz-Ponten T."/>
            <person name="Mortensen U.H."/>
            <person name="Thrane U."/>
        </authorList>
    </citation>
    <scope>NUCLEOTIDE SEQUENCE [LARGE SCALE GENOMIC DNA]</scope>
    <source>
        <strain evidence="8 9">IBT 11181</strain>
    </source>
</reference>
<dbReference type="Pfam" id="PF07690">
    <property type="entry name" value="MFS_1"/>
    <property type="match status" value="1"/>
</dbReference>
<evidence type="ECO:0000313" key="8">
    <source>
        <dbReference type="EMBL" id="OKL58282.1"/>
    </source>
</evidence>
<dbReference type="OrthoDB" id="2585655at2759"/>
<feature type="transmembrane region" description="Helical" evidence="6">
    <location>
        <begin position="334"/>
        <end position="356"/>
    </location>
</feature>
<protein>
    <recommendedName>
        <fullName evidence="7">Major facilitator superfamily (MFS) profile domain-containing protein</fullName>
    </recommendedName>
</protein>
<dbReference type="Proteomes" id="UP000214365">
    <property type="component" value="Unassembled WGS sequence"/>
</dbReference>
<feature type="transmembrane region" description="Helical" evidence="6">
    <location>
        <begin position="200"/>
        <end position="224"/>
    </location>
</feature>
<dbReference type="PROSITE" id="PS50850">
    <property type="entry name" value="MFS"/>
    <property type="match status" value="1"/>
</dbReference>
<dbReference type="EMBL" id="LFMY01000010">
    <property type="protein sequence ID" value="OKL58282.1"/>
    <property type="molecule type" value="Genomic_DNA"/>
</dbReference>
<evidence type="ECO:0000259" key="7">
    <source>
        <dbReference type="PROSITE" id="PS50850"/>
    </source>
</evidence>
<dbReference type="SUPFAM" id="SSF103473">
    <property type="entry name" value="MFS general substrate transporter"/>
    <property type="match status" value="1"/>
</dbReference>
<dbReference type="AlphaFoldDB" id="A0A225ABF1"/>
<feature type="region of interest" description="Disordered" evidence="5">
    <location>
        <begin position="1"/>
        <end position="38"/>
    </location>
</feature>
<keyword evidence="3 6" id="KW-1133">Transmembrane helix</keyword>
<organism evidence="8 9">
    <name type="scientific">Talaromyces atroroseus</name>
    <dbReference type="NCBI Taxonomy" id="1441469"/>
    <lineage>
        <taxon>Eukaryota</taxon>
        <taxon>Fungi</taxon>
        <taxon>Dikarya</taxon>
        <taxon>Ascomycota</taxon>
        <taxon>Pezizomycotina</taxon>
        <taxon>Eurotiomycetes</taxon>
        <taxon>Eurotiomycetidae</taxon>
        <taxon>Eurotiales</taxon>
        <taxon>Trichocomaceae</taxon>
        <taxon>Talaromyces</taxon>
        <taxon>Talaromyces sect. Trachyspermi</taxon>
    </lineage>
</organism>
<dbReference type="GeneID" id="31006507"/>
<evidence type="ECO:0000256" key="5">
    <source>
        <dbReference type="SAM" id="MobiDB-lite"/>
    </source>
</evidence>
<comment type="caution">
    <text evidence="8">The sequence shown here is derived from an EMBL/GenBank/DDBJ whole genome shotgun (WGS) entry which is preliminary data.</text>
</comment>
<comment type="subcellular location">
    <subcellularLocation>
        <location evidence="1">Membrane</location>
        <topology evidence="1">Multi-pass membrane protein</topology>
    </subcellularLocation>
</comment>
<dbReference type="FunFam" id="1.20.1250.20:FF:000318">
    <property type="entry name" value="MFS multidrug transporter, putative"/>
    <property type="match status" value="1"/>
</dbReference>
<gene>
    <name evidence="8" type="ORF">UA08_06752</name>
</gene>
<dbReference type="STRING" id="1441469.A0A225ABF1"/>
<feature type="transmembrane region" description="Helical" evidence="6">
    <location>
        <begin position="142"/>
        <end position="161"/>
    </location>
</feature>
<name>A0A225ABF1_TALAT</name>
<sequence>MAERVKSDVHFSASKQEPGLVEKAEVVHGSQEQEPELTPQHREYLLERHGTIDLDPLPSMDPADPHNWPSWKKSANLVLVAFHACMSTFTAAAIIPAYEDIALDLGISIQRTSYLTSLQIAVLGGAPLFWRPLSQRFGRRPIFLLSLLCTIACNIGCARSPSYASMAACRALGAFFVSPAMAIGSGVVMETFFKRQRARYMGIWTVMVTLGVPMGPFIFGFVAQRVGYRWIYWVLAIINFCQLVLYLFLGPETRYLGPHSGSSSFRSEYLSIHRIDSTPFSLGEIVHPLRLVGSLPVLISTAAYSMVFLFASVLGSVEVPQLLQVKFGLNAQQLGLQFLGLVIGSILGEQVGGHLSDMWMIMRTKQLGARPAPEFRLWLSYIGYVLTIVGMVIFLVCTQTAPEGHWTVSPVVGLGIAAFGNQVVTTVLTTYAVDVHPGDAASIGVFVNFIRSEWGFIGPFWFPRMFDEVGVAASSGVIAALIVGVCLVPTVMLHATRGRSTHVVK</sequence>
<feature type="domain" description="Major facilitator superfamily (MFS) profile" evidence="7">
    <location>
        <begin position="76"/>
        <end position="497"/>
    </location>
</feature>
<proteinExistence type="predicted"/>
<keyword evidence="4 6" id="KW-0472">Membrane</keyword>
<dbReference type="InterPro" id="IPR020846">
    <property type="entry name" value="MFS_dom"/>
</dbReference>
<feature type="transmembrane region" description="Helical" evidence="6">
    <location>
        <begin position="113"/>
        <end position="130"/>
    </location>
</feature>
<accession>A0A225ABF1</accession>
<dbReference type="PANTHER" id="PTHR23502">
    <property type="entry name" value="MAJOR FACILITATOR SUPERFAMILY"/>
    <property type="match status" value="1"/>
</dbReference>
<dbReference type="Gene3D" id="1.20.1250.20">
    <property type="entry name" value="MFS general substrate transporter like domains"/>
    <property type="match status" value="1"/>
</dbReference>
<feature type="transmembrane region" description="Helical" evidence="6">
    <location>
        <begin position="469"/>
        <end position="495"/>
    </location>
</feature>
<dbReference type="InterPro" id="IPR036259">
    <property type="entry name" value="MFS_trans_sf"/>
</dbReference>
<evidence type="ECO:0000256" key="6">
    <source>
        <dbReference type="SAM" id="Phobius"/>
    </source>
</evidence>
<dbReference type="PANTHER" id="PTHR23502:SF191">
    <property type="entry name" value="MULTIDRUG TRANSPORTER, PUTATIVE (AFU_ORTHOLOGUE AFUA_4G13830)-RELATED"/>
    <property type="match status" value="1"/>
</dbReference>
<feature type="transmembrane region" description="Helical" evidence="6">
    <location>
        <begin position="173"/>
        <end position="193"/>
    </location>
</feature>
<dbReference type="GO" id="GO:0005886">
    <property type="term" value="C:plasma membrane"/>
    <property type="evidence" value="ECO:0007669"/>
    <property type="project" value="TreeGrafter"/>
</dbReference>
<feature type="transmembrane region" description="Helical" evidence="6">
    <location>
        <begin position="77"/>
        <end position="98"/>
    </location>
</feature>
<feature type="transmembrane region" description="Helical" evidence="6">
    <location>
        <begin position="291"/>
        <end position="314"/>
    </location>
</feature>
<keyword evidence="9" id="KW-1185">Reference proteome</keyword>
<dbReference type="RefSeq" id="XP_020118403.1">
    <property type="nucleotide sequence ID" value="XM_020269063.1"/>
</dbReference>
<evidence type="ECO:0000256" key="4">
    <source>
        <dbReference type="ARBA" id="ARBA00023136"/>
    </source>
</evidence>
<dbReference type="GO" id="GO:0022857">
    <property type="term" value="F:transmembrane transporter activity"/>
    <property type="evidence" value="ECO:0007669"/>
    <property type="project" value="InterPro"/>
</dbReference>